<dbReference type="InterPro" id="IPR003136">
    <property type="entry name" value="Cytidylate_kin"/>
</dbReference>
<comment type="caution">
    <text evidence="8">Lacks conserved residue(s) required for the propagation of feature annotation.</text>
</comment>
<keyword evidence="2 8" id="KW-0808">Transferase</keyword>
<comment type="catalytic activity">
    <reaction evidence="6 8">
        <text>dCMP + ATP = dCDP + ADP</text>
        <dbReference type="Rhea" id="RHEA:25094"/>
        <dbReference type="ChEBI" id="CHEBI:30616"/>
        <dbReference type="ChEBI" id="CHEBI:57566"/>
        <dbReference type="ChEBI" id="CHEBI:58593"/>
        <dbReference type="ChEBI" id="CHEBI:456216"/>
        <dbReference type="EC" id="2.7.4.25"/>
    </reaction>
</comment>
<accession>A0A2H0W7W7</accession>
<dbReference type="AlphaFoldDB" id="A0A2H0W7W7"/>
<dbReference type="Pfam" id="PF02224">
    <property type="entry name" value="Cytidylate_kin"/>
    <property type="match status" value="1"/>
</dbReference>
<feature type="domain" description="Cytidylate kinase" evidence="9">
    <location>
        <begin position="11"/>
        <end position="225"/>
    </location>
</feature>
<dbReference type="Gene3D" id="3.40.50.300">
    <property type="entry name" value="P-loop containing nucleotide triphosphate hydrolases"/>
    <property type="match status" value="1"/>
</dbReference>
<comment type="similarity">
    <text evidence="1 8">Belongs to the cytidylate kinase family. Type 1 subfamily.</text>
</comment>
<evidence type="ECO:0000256" key="4">
    <source>
        <dbReference type="ARBA" id="ARBA00022777"/>
    </source>
</evidence>
<dbReference type="Proteomes" id="UP000230093">
    <property type="component" value="Unassembled WGS sequence"/>
</dbReference>
<dbReference type="InterPro" id="IPR011994">
    <property type="entry name" value="Cytidylate_kinase_dom"/>
</dbReference>
<dbReference type="GO" id="GO:0036430">
    <property type="term" value="F:CMP kinase activity"/>
    <property type="evidence" value="ECO:0007669"/>
    <property type="project" value="RHEA"/>
</dbReference>
<name>A0A2H0W7W7_9BACT</name>
<proteinExistence type="inferred from homology"/>
<evidence type="ECO:0000259" key="9">
    <source>
        <dbReference type="Pfam" id="PF02224"/>
    </source>
</evidence>
<evidence type="ECO:0000256" key="1">
    <source>
        <dbReference type="ARBA" id="ARBA00009427"/>
    </source>
</evidence>
<evidence type="ECO:0000313" key="11">
    <source>
        <dbReference type="Proteomes" id="UP000230093"/>
    </source>
</evidence>
<protein>
    <recommendedName>
        <fullName evidence="8">Cytidylate kinase</fullName>
        <shortName evidence="8">CK</shortName>
        <ecNumber evidence="8">2.7.4.25</ecNumber>
    </recommendedName>
    <alternativeName>
        <fullName evidence="8">Cytidine monophosphate kinase</fullName>
        <shortName evidence="8">CMP kinase</shortName>
    </alternativeName>
</protein>
<dbReference type="GO" id="GO:0006220">
    <property type="term" value="P:pyrimidine nucleotide metabolic process"/>
    <property type="evidence" value="ECO:0007669"/>
    <property type="project" value="UniProtKB-UniRule"/>
</dbReference>
<reference evidence="11" key="1">
    <citation type="submission" date="2017-09" db="EMBL/GenBank/DDBJ databases">
        <title>Depth-based differentiation of microbial function through sediment-hosted aquifers and enrichment of novel symbionts in the deep terrestrial subsurface.</title>
        <authorList>
            <person name="Probst A.J."/>
            <person name="Ladd B."/>
            <person name="Jarett J.K."/>
            <person name="Geller-Mcgrath D.E."/>
            <person name="Sieber C.M.K."/>
            <person name="Emerson J.B."/>
            <person name="Anantharaman K."/>
            <person name="Thomas B.C."/>
            <person name="Malmstrom R."/>
            <person name="Stieglmeier M."/>
            <person name="Klingl A."/>
            <person name="Woyke T."/>
            <person name="Ryan C.M."/>
            <person name="Banfield J.F."/>
        </authorList>
    </citation>
    <scope>NUCLEOTIDE SEQUENCE [LARGE SCALE GENOMIC DNA]</scope>
</reference>
<dbReference type="GO" id="GO:0005737">
    <property type="term" value="C:cytoplasm"/>
    <property type="evidence" value="ECO:0007669"/>
    <property type="project" value="UniProtKB-SubCell"/>
</dbReference>
<keyword evidence="3 8" id="KW-0547">Nucleotide-binding</keyword>
<evidence type="ECO:0000256" key="6">
    <source>
        <dbReference type="ARBA" id="ARBA00047615"/>
    </source>
</evidence>
<comment type="subcellular location">
    <subcellularLocation>
        <location evidence="8">Cytoplasm</location>
    </subcellularLocation>
</comment>
<dbReference type="GO" id="GO:0036431">
    <property type="term" value="F:dCMP kinase activity"/>
    <property type="evidence" value="ECO:0007669"/>
    <property type="project" value="InterPro"/>
</dbReference>
<dbReference type="EMBL" id="PEZT01000029">
    <property type="protein sequence ID" value="PIS08727.1"/>
    <property type="molecule type" value="Genomic_DNA"/>
</dbReference>
<comment type="catalytic activity">
    <reaction evidence="7 8">
        <text>CMP + ATP = CDP + ADP</text>
        <dbReference type="Rhea" id="RHEA:11600"/>
        <dbReference type="ChEBI" id="CHEBI:30616"/>
        <dbReference type="ChEBI" id="CHEBI:58069"/>
        <dbReference type="ChEBI" id="CHEBI:60377"/>
        <dbReference type="ChEBI" id="CHEBI:456216"/>
        <dbReference type="EC" id="2.7.4.25"/>
    </reaction>
</comment>
<sequence length="233" mass="26164">MIKIRKKLLHIAIDGPVAAGKSIGASRLAKRLGILYVYTGAMYRAVAYLGLRNGLDLEKEAPLVKLLKKSKIELKKPSQKDRVCDVFLDGHDITRKLFSPRIHWGSSQVGVFSEVRKELVKIQKNISKNHSVVMEGRDITTVVLPQADLKIYMTASLKVRAKRRLKDLKNSGVKTSLADLMKKIEKRDKQDSKRKASPLKIAANAWILDTSKLTILEEVEAIVKKLLKMGLVE</sequence>
<evidence type="ECO:0000256" key="3">
    <source>
        <dbReference type="ARBA" id="ARBA00022741"/>
    </source>
</evidence>
<gene>
    <name evidence="8" type="primary">cmk</name>
    <name evidence="10" type="ORF">COT75_05300</name>
</gene>
<dbReference type="NCBIfam" id="TIGR00017">
    <property type="entry name" value="cmk"/>
    <property type="match status" value="1"/>
</dbReference>
<dbReference type="GO" id="GO:0005524">
    <property type="term" value="F:ATP binding"/>
    <property type="evidence" value="ECO:0007669"/>
    <property type="project" value="UniProtKB-UniRule"/>
</dbReference>
<dbReference type="CDD" id="cd02020">
    <property type="entry name" value="CMPK"/>
    <property type="match status" value="1"/>
</dbReference>
<organism evidence="10 11">
    <name type="scientific">Candidatus Beckwithbacteria bacterium CG10_big_fil_rev_8_21_14_0_10_34_10</name>
    <dbReference type="NCBI Taxonomy" id="1974495"/>
    <lineage>
        <taxon>Bacteria</taxon>
        <taxon>Candidatus Beckwithiibacteriota</taxon>
    </lineage>
</organism>
<evidence type="ECO:0000256" key="8">
    <source>
        <dbReference type="HAMAP-Rule" id="MF_00238"/>
    </source>
</evidence>
<evidence type="ECO:0000256" key="5">
    <source>
        <dbReference type="ARBA" id="ARBA00022840"/>
    </source>
</evidence>
<evidence type="ECO:0000313" key="10">
    <source>
        <dbReference type="EMBL" id="PIS08727.1"/>
    </source>
</evidence>
<evidence type="ECO:0000256" key="2">
    <source>
        <dbReference type="ARBA" id="ARBA00022679"/>
    </source>
</evidence>
<dbReference type="InterPro" id="IPR027417">
    <property type="entry name" value="P-loop_NTPase"/>
</dbReference>
<keyword evidence="5 8" id="KW-0067">ATP-binding</keyword>
<comment type="caution">
    <text evidence="10">The sequence shown here is derived from an EMBL/GenBank/DDBJ whole genome shotgun (WGS) entry which is preliminary data.</text>
</comment>
<evidence type="ECO:0000256" key="7">
    <source>
        <dbReference type="ARBA" id="ARBA00048478"/>
    </source>
</evidence>
<keyword evidence="4 8" id="KW-0418">Kinase</keyword>
<dbReference type="SUPFAM" id="SSF52540">
    <property type="entry name" value="P-loop containing nucleoside triphosphate hydrolases"/>
    <property type="match status" value="1"/>
</dbReference>
<dbReference type="EC" id="2.7.4.25" evidence="8"/>
<dbReference type="HAMAP" id="MF_00238">
    <property type="entry name" value="Cytidyl_kinase_type1"/>
    <property type="match status" value="1"/>
</dbReference>
<keyword evidence="8" id="KW-0963">Cytoplasm</keyword>